<dbReference type="EMBL" id="LAZR01005441">
    <property type="protein sequence ID" value="KKM99918.1"/>
    <property type="molecule type" value="Genomic_DNA"/>
</dbReference>
<name>A0A0F9M2J5_9ZZZZ</name>
<proteinExistence type="predicted"/>
<gene>
    <name evidence="1" type="ORF">LCGC14_1142970</name>
</gene>
<reference evidence="1" key="1">
    <citation type="journal article" date="2015" name="Nature">
        <title>Complex archaea that bridge the gap between prokaryotes and eukaryotes.</title>
        <authorList>
            <person name="Spang A."/>
            <person name="Saw J.H."/>
            <person name="Jorgensen S.L."/>
            <person name="Zaremba-Niedzwiedzka K."/>
            <person name="Martijn J."/>
            <person name="Lind A.E."/>
            <person name="van Eijk R."/>
            <person name="Schleper C."/>
            <person name="Guy L."/>
            <person name="Ettema T.J."/>
        </authorList>
    </citation>
    <scope>NUCLEOTIDE SEQUENCE</scope>
</reference>
<organism evidence="1">
    <name type="scientific">marine sediment metagenome</name>
    <dbReference type="NCBI Taxonomy" id="412755"/>
    <lineage>
        <taxon>unclassified sequences</taxon>
        <taxon>metagenomes</taxon>
        <taxon>ecological metagenomes</taxon>
    </lineage>
</organism>
<sequence>MYATLSHILGDTYIYKGVILSSIMLSPDQQHQREIKIMKISKLIEKIVSKFKVVSYRQFSLMVMDEFSVGTRTCSDYVGVALNRLNLKREDIFEK</sequence>
<accession>A0A0F9M2J5</accession>
<comment type="caution">
    <text evidence="1">The sequence shown here is derived from an EMBL/GenBank/DDBJ whole genome shotgun (WGS) entry which is preliminary data.</text>
</comment>
<protein>
    <submittedName>
        <fullName evidence="1">Uncharacterized protein</fullName>
    </submittedName>
</protein>
<dbReference type="AlphaFoldDB" id="A0A0F9M2J5"/>
<evidence type="ECO:0000313" key="1">
    <source>
        <dbReference type="EMBL" id="KKM99918.1"/>
    </source>
</evidence>